<sequence length="45" mass="5092">MNDLLDITDTRCRQSCCEDASGCQTGYECQHHKRDFDAARARAAQ</sequence>
<comment type="caution">
    <text evidence="1">The sequence shown here is derived from an EMBL/GenBank/DDBJ whole genome shotgun (WGS) entry which is preliminary data.</text>
</comment>
<organism evidence="1 2">
    <name type="scientific">Nesterenkonia rhizosphaerae</name>
    <dbReference type="NCBI Taxonomy" id="1348272"/>
    <lineage>
        <taxon>Bacteria</taxon>
        <taxon>Bacillati</taxon>
        <taxon>Actinomycetota</taxon>
        <taxon>Actinomycetes</taxon>
        <taxon>Micrococcales</taxon>
        <taxon>Micrococcaceae</taxon>
        <taxon>Nesterenkonia</taxon>
    </lineage>
</organism>
<evidence type="ECO:0000313" key="1">
    <source>
        <dbReference type="EMBL" id="GAA4923330.1"/>
    </source>
</evidence>
<dbReference type="EMBL" id="BAABLW010000007">
    <property type="protein sequence ID" value="GAA4923330.1"/>
    <property type="molecule type" value="Genomic_DNA"/>
</dbReference>
<reference evidence="2" key="1">
    <citation type="journal article" date="2019" name="Int. J. Syst. Evol. Microbiol.">
        <title>The Global Catalogue of Microorganisms (GCM) 10K type strain sequencing project: providing services to taxonomists for standard genome sequencing and annotation.</title>
        <authorList>
            <consortium name="The Broad Institute Genomics Platform"/>
            <consortium name="The Broad Institute Genome Sequencing Center for Infectious Disease"/>
            <person name="Wu L."/>
            <person name="Ma J."/>
        </authorList>
    </citation>
    <scope>NUCLEOTIDE SEQUENCE [LARGE SCALE GENOMIC DNA]</scope>
    <source>
        <strain evidence="2">JCM 19129</strain>
    </source>
</reference>
<proteinExistence type="predicted"/>
<dbReference type="Proteomes" id="UP001500368">
    <property type="component" value="Unassembled WGS sequence"/>
</dbReference>
<gene>
    <name evidence="1" type="ORF">GCM10025790_20510</name>
</gene>
<protein>
    <submittedName>
        <fullName evidence="1">Uncharacterized protein</fullName>
    </submittedName>
</protein>
<accession>A0ABP9FZ62</accession>
<keyword evidence="2" id="KW-1185">Reference proteome</keyword>
<name>A0ABP9FZ62_9MICC</name>
<evidence type="ECO:0000313" key="2">
    <source>
        <dbReference type="Proteomes" id="UP001500368"/>
    </source>
</evidence>